<gene>
    <name evidence="1" type="ORF">ACFYQT_40535</name>
</gene>
<protein>
    <submittedName>
        <fullName evidence="1">Uncharacterized protein</fullName>
    </submittedName>
</protein>
<dbReference type="RefSeq" id="WP_362053432.1">
    <property type="nucleotide sequence ID" value="NZ_JBEXWN010000033.1"/>
</dbReference>
<name>A0ABW6N8Q1_9ACTN</name>
<dbReference type="Proteomes" id="UP001601422">
    <property type="component" value="Unassembled WGS sequence"/>
</dbReference>
<proteinExistence type="predicted"/>
<evidence type="ECO:0000313" key="2">
    <source>
        <dbReference type="Proteomes" id="UP001601422"/>
    </source>
</evidence>
<keyword evidence="2" id="KW-1185">Reference proteome</keyword>
<evidence type="ECO:0000313" key="1">
    <source>
        <dbReference type="EMBL" id="MFF0009683.1"/>
    </source>
</evidence>
<reference evidence="1 2" key="1">
    <citation type="submission" date="2024-10" db="EMBL/GenBank/DDBJ databases">
        <title>The Natural Products Discovery Center: Release of the First 8490 Sequenced Strains for Exploring Actinobacteria Biosynthetic Diversity.</title>
        <authorList>
            <person name="Kalkreuter E."/>
            <person name="Kautsar S.A."/>
            <person name="Yang D."/>
            <person name="Bader C.D."/>
            <person name="Teijaro C.N."/>
            <person name="Fluegel L."/>
            <person name="Davis C.M."/>
            <person name="Simpson J.R."/>
            <person name="Lauterbach L."/>
            <person name="Steele A.D."/>
            <person name="Gui C."/>
            <person name="Meng S."/>
            <person name="Li G."/>
            <person name="Viehrig K."/>
            <person name="Ye F."/>
            <person name="Su P."/>
            <person name="Kiefer A.F."/>
            <person name="Nichols A."/>
            <person name="Cepeda A.J."/>
            <person name="Yan W."/>
            <person name="Fan B."/>
            <person name="Jiang Y."/>
            <person name="Adhikari A."/>
            <person name="Zheng C.-J."/>
            <person name="Schuster L."/>
            <person name="Cowan T.M."/>
            <person name="Smanski M.J."/>
            <person name="Chevrette M.G."/>
            <person name="De Carvalho L.P.S."/>
            <person name="Shen B."/>
        </authorList>
    </citation>
    <scope>NUCLEOTIDE SEQUENCE [LARGE SCALE GENOMIC DNA]</scope>
    <source>
        <strain evidence="1 2">NPDC005497</strain>
    </source>
</reference>
<comment type="caution">
    <text evidence="1">The sequence shown here is derived from an EMBL/GenBank/DDBJ whole genome shotgun (WGS) entry which is preliminary data.</text>
</comment>
<accession>A0ABW6N8Q1</accession>
<dbReference type="EMBL" id="JBIAJP010000022">
    <property type="protein sequence ID" value="MFF0009683.1"/>
    <property type="molecule type" value="Genomic_DNA"/>
</dbReference>
<organism evidence="1 2">
    <name type="scientific">Streptomyces tibetensis</name>
    <dbReference type="NCBI Taxonomy" id="2382123"/>
    <lineage>
        <taxon>Bacteria</taxon>
        <taxon>Bacillati</taxon>
        <taxon>Actinomycetota</taxon>
        <taxon>Actinomycetes</taxon>
        <taxon>Kitasatosporales</taxon>
        <taxon>Streptomycetaceae</taxon>
        <taxon>Streptomyces</taxon>
    </lineage>
</organism>
<sequence length="80" mass="8885">MLKTMRAKRRHSRLMRVANHLIREAAVLSSEAATRVTTAEVACLAFARYQLRIDDEEAADYLAAALVARGYSSDHRPAAV</sequence>